<dbReference type="GO" id="GO:0032259">
    <property type="term" value="P:methylation"/>
    <property type="evidence" value="ECO:0007669"/>
    <property type="project" value="UniProtKB-KW"/>
</dbReference>
<name>A0A450RZE0_9GAMM</name>
<dbReference type="InterPro" id="IPR012382">
    <property type="entry name" value="CobI/CbiL"/>
</dbReference>
<dbReference type="Gene3D" id="3.30.950.10">
    <property type="entry name" value="Methyltransferase, Cobalt-precorrin-4 Transmethylase, Domain 2"/>
    <property type="match status" value="1"/>
</dbReference>
<dbReference type="PANTHER" id="PTHR43467:SF2">
    <property type="entry name" value="COBALT-PRECORRIN-2 C(20)-METHYLTRANSFERASE"/>
    <property type="match status" value="1"/>
</dbReference>
<reference evidence="9" key="1">
    <citation type="submission" date="2019-02" db="EMBL/GenBank/DDBJ databases">
        <authorList>
            <person name="Gruber-Vodicka R. H."/>
            <person name="Seah K. B. B."/>
        </authorList>
    </citation>
    <scope>NUCLEOTIDE SEQUENCE</scope>
    <source>
        <strain evidence="9">BECK_DK161</strain>
        <strain evidence="10">BECK_DK47</strain>
    </source>
</reference>
<accession>A0A450RZE0</accession>
<dbReference type="SUPFAM" id="SSF53790">
    <property type="entry name" value="Tetrapyrrole methylase"/>
    <property type="match status" value="1"/>
</dbReference>
<keyword evidence="4 9" id="KW-0489">Methyltransferase</keyword>
<evidence type="ECO:0000256" key="3">
    <source>
        <dbReference type="ARBA" id="ARBA00022573"/>
    </source>
</evidence>
<comment type="pathway">
    <text evidence="1">Cofactor biosynthesis; adenosylcobalamin biosynthesis.</text>
</comment>
<dbReference type="InterPro" id="IPR014776">
    <property type="entry name" value="4pyrrole_Mease_sub2"/>
</dbReference>
<evidence type="ECO:0000256" key="5">
    <source>
        <dbReference type="ARBA" id="ARBA00022679"/>
    </source>
</evidence>
<evidence type="ECO:0000313" key="9">
    <source>
        <dbReference type="EMBL" id="VFJ44707.1"/>
    </source>
</evidence>
<proteinExistence type="inferred from homology"/>
<dbReference type="Pfam" id="PF00590">
    <property type="entry name" value="TP_methylase"/>
    <property type="match status" value="1"/>
</dbReference>
<gene>
    <name evidence="10" type="ORF">BECKDK2373B_GA0170837_100834</name>
    <name evidence="9" type="ORF">BECKDK2373C_GA0170839_100924</name>
</gene>
<dbReference type="CDD" id="cd11645">
    <property type="entry name" value="Precorrin_2_C20_MT"/>
    <property type="match status" value="1"/>
</dbReference>
<dbReference type="NCBIfam" id="TIGR01467">
    <property type="entry name" value="cobI_cbiL"/>
    <property type="match status" value="1"/>
</dbReference>
<dbReference type="InterPro" id="IPR000878">
    <property type="entry name" value="4pyrrol_Mease"/>
</dbReference>
<evidence type="ECO:0000256" key="6">
    <source>
        <dbReference type="ARBA" id="ARBA00022691"/>
    </source>
</evidence>
<evidence type="ECO:0000256" key="7">
    <source>
        <dbReference type="PIRNR" id="PIRNR036427"/>
    </source>
</evidence>
<evidence type="ECO:0000256" key="4">
    <source>
        <dbReference type="ARBA" id="ARBA00022603"/>
    </source>
</evidence>
<organism evidence="9">
    <name type="scientific">Candidatus Kentrum sp. DK</name>
    <dbReference type="NCBI Taxonomy" id="2126562"/>
    <lineage>
        <taxon>Bacteria</taxon>
        <taxon>Pseudomonadati</taxon>
        <taxon>Pseudomonadota</taxon>
        <taxon>Gammaproteobacteria</taxon>
        <taxon>Candidatus Kentrum</taxon>
    </lineage>
</organism>
<dbReference type="EMBL" id="CAADEX010000008">
    <property type="protein sequence ID" value="VFJ44881.1"/>
    <property type="molecule type" value="Genomic_DNA"/>
</dbReference>
<sequence length="248" mass="26363">MTNPGTLYGVSLGPGDPGLITRRAWELLQTGALWTWPVRAQKSESYALGIIRAAGLTPPPDGKALVFPMTHNTEVLAGAWAQAAGTVLERLRQGGDVLFLVEGDASTYSTFGPLARTVMALEENARVETVAGVSSFQAAAARLNAPLADTDDTMAVIPAGYGVPAIEQLLDSVDTLVLFKVKPLLEDIIGLLERRGLLAHSAFVERVGAPEERIIRDVASLRGTTVHYLSLLLVKNPGRERGGAGSRK</sequence>
<evidence type="ECO:0000313" key="10">
    <source>
        <dbReference type="EMBL" id="VFJ44881.1"/>
    </source>
</evidence>
<dbReference type="InterPro" id="IPR006364">
    <property type="entry name" value="CobI/CbiL/CobIJ_dom"/>
</dbReference>
<feature type="domain" description="Tetrapyrrole methylase" evidence="8">
    <location>
        <begin position="6"/>
        <end position="217"/>
    </location>
</feature>
<keyword evidence="5 9" id="KW-0808">Transferase</keyword>
<evidence type="ECO:0000256" key="2">
    <source>
        <dbReference type="ARBA" id="ARBA00005879"/>
    </source>
</evidence>
<keyword evidence="3" id="KW-0169">Cobalamin biosynthesis</keyword>
<dbReference type="InterPro" id="IPR035996">
    <property type="entry name" value="4pyrrol_Methylase_sf"/>
</dbReference>
<keyword evidence="6" id="KW-0949">S-adenosyl-L-methionine</keyword>
<dbReference type="Gene3D" id="3.40.1010.10">
    <property type="entry name" value="Cobalt-precorrin-4 Transmethylase, Domain 1"/>
    <property type="match status" value="1"/>
</dbReference>
<comment type="similarity">
    <text evidence="2 7">Belongs to the precorrin methyltransferase family.</text>
</comment>
<dbReference type="UniPathway" id="UPA00148"/>
<dbReference type="EMBL" id="CAADEY010000009">
    <property type="protein sequence ID" value="VFJ44707.1"/>
    <property type="molecule type" value="Genomic_DNA"/>
</dbReference>
<dbReference type="GO" id="GO:0009236">
    <property type="term" value="P:cobalamin biosynthetic process"/>
    <property type="evidence" value="ECO:0007669"/>
    <property type="project" value="UniProtKB-UniRule"/>
</dbReference>
<dbReference type="InterPro" id="IPR014777">
    <property type="entry name" value="4pyrrole_Mease_sub1"/>
</dbReference>
<evidence type="ECO:0000256" key="1">
    <source>
        <dbReference type="ARBA" id="ARBA00004953"/>
    </source>
</evidence>
<evidence type="ECO:0000259" key="8">
    <source>
        <dbReference type="Pfam" id="PF00590"/>
    </source>
</evidence>
<protein>
    <submittedName>
        <fullName evidence="9">Precorrin-2 C20-methyltransferase /cobalt-factor II C20-methyltransferase</fullName>
    </submittedName>
</protein>
<dbReference type="PANTHER" id="PTHR43467">
    <property type="entry name" value="COBALT-PRECORRIN-2 C(20)-METHYLTRANSFERASE"/>
    <property type="match status" value="1"/>
</dbReference>
<dbReference type="AlphaFoldDB" id="A0A450RZE0"/>
<dbReference type="GO" id="GO:0030788">
    <property type="term" value="F:precorrin-2 C20-methyltransferase activity"/>
    <property type="evidence" value="ECO:0007669"/>
    <property type="project" value="InterPro"/>
</dbReference>
<dbReference type="PIRSF" id="PIRSF036427">
    <property type="entry name" value="Precrrn-2_mtase"/>
    <property type="match status" value="1"/>
</dbReference>